<name>A0AA40HHV1_CNENI</name>
<gene>
    <name evidence="2" type="ORF">QTO34_008956</name>
</gene>
<sequence length="64" mass="7183">MQRPNMSILLRDHCPENNFGETGCQRRHTSGQLQAKPSESAGTRPFTLHLAWDTELQEDLSSSA</sequence>
<organism evidence="2 3">
    <name type="scientific">Cnephaeus nilssonii</name>
    <name type="common">Northern bat</name>
    <name type="synonym">Eptesicus nilssonii</name>
    <dbReference type="NCBI Taxonomy" id="3371016"/>
    <lineage>
        <taxon>Eukaryota</taxon>
        <taxon>Metazoa</taxon>
        <taxon>Chordata</taxon>
        <taxon>Craniata</taxon>
        <taxon>Vertebrata</taxon>
        <taxon>Euteleostomi</taxon>
        <taxon>Mammalia</taxon>
        <taxon>Eutheria</taxon>
        <taxon>Laurasiatheria</taxon>
        <taxon>Chiroptera</taxon>
        <taxon>Yangochiroptera</taxon>
        <taxon>Vespertilionidae</taxon>
        <taxon>Cnephaeus</taxon>
    </lineage>
</organism>
<dbReference type="AlphaFoldDB" id="A0AA40HHV1"/>
<evidence type="ECO:0000313" key="2">
    <source>
        <dbReference type="EMBL" id="KAK1331010.1"/>
    </source>
</evidence>
<accession>A0AA40HHV1</accession>
<reference evidence="2" key="1">
    <citation type="submission" date="2023-06" db="EMBL/GenBank/DDBJ databases">
        <title>Reference genome for the Northern bat (Eptesicus nilssonii), a most northern bat species.</title>
        <authorList>
            <person name="Laine V.N."/>
            <person name="Pulliainen A.T."/>
            <person name="Lilley T.M."/>
        </authorList>
    </citation>
    <scope>NUCLEOTIDE SEQUENCE</scope>
    <source>
        <strain evidence="2">BLF_Eptnil</strain>
        <tissue evidence="2">Kidney</tissue>
    </source>
</reference>
<dbReference type="EMBL" id="JAULJE010000020">
    <property type="protein sequence ID" value="KAK1331010.1"/>
    <property type="molecule type" value="Genomic_DNA"/>
</dbReference>
<proteinExistence type="predicted"/>
<evidence type="ECO:0000313" key="3">
    <source>
        <dbReference type="Proteomes" id="UP001177744"/>
    </source>
</evidence>
<dbReference type="Proteomes" id="UP001177744">
    <property type="component" value="Unassembled WGS sequence"/>
</dbReference>
<protein>
    <submittedName>
        <fullName evidence="2">Uncharacterized protein</fullName>
    </submittedName>
</protein>
<evidence type="ECO:0000256" key="1">
    <source>
        <dbReference type="SAM" id="MobiDB-lite"/>
    </source>
</evidence>
<keyword evidence="3" id="KW-1185">Reference proteome</keyword>
<comment type="caution">
    <text evidence="2">The sequence shown here is derived from an EMBL/GenBank/DDBJ whole genome shotgun (WGS) entry which is preliminary data.</text>
</comment>
<feature type="region of interest" description="Disordered" evidence="1">
    <location>
        <begin position="1"/>
        <end position="44"/>
    </location>
</feature>
<feature type="compositionally biased region" description="Polar residues" evidence="1">
    <location>
        <begin position="30"/>
        <end position="41"/>
    </location>
</feature>